<dbReference type="Gene3D" id="2.170.130.10">
    <property type="entry name" value="TonB-dependent receptor, plug domain"/>
    <property type="match status" value="1"/>
</dbReference>
<reference evidence="13 14" key="1">
    <citation type="submission" date="2022-12" db="EMBL/GenBank/DDBJ databases">
        <title>Sphingomonas abieness sp. nov., an endophytic bacterium isolated from Abies koreana.</title>
        <authorList>
            <person name="Jiang L."/>
            <person name="Lee J."/>
        </authorList>
    </citation>
    <scope>NUCLEOTIDE SEQUENCE [LARGE SCALE GENOMIC DNA]</scope>
    <source>
        <strain evidence="14">PAMB 00755</strain>
    </source>
</reference>
<accession>A0ABY7NLV2</accession>
<evidence type="ECO:0000256" key="10">
    <source>
        <dbReference type="SAM" id="SignalP"/>
    </source>
</evidence>
<proteinExistence type="inferred from homology"/>
<dbReference type="EMBL" id="CP115174">
    <property type="protein sequence ID" value="WBO21950.1"/>
    <property type="molecule type" value="Genomic_DNA"/>
</dbReference>
<feature type="signal peptide" evidence="10">
    <location>
        <begin position="1"/>
        <end position="24"/>
    </location>
</feature>
<keyword evidence="4 8" id="KW-0812">Transmembrane</keyword>
<evidence type="ECO:0000256" key="7">
    <source>
        <dbReference type="ARBA" id="ARBA00023237"/>
    </source>
</evidence>
<keyword evidence="10" id="KW-0732">Signal</keyword>
<keyword evidence="14" id="KW-1185">Reference proteome</keyword>
<gene>
    <name evidence="13" type="ORF">PBT88_17570</name>
</gene>
<keyword evidence="2 8" id="KW-0813">Transport</keyword>
<organism evidence="13 14">
    <name type="scientific">Sphingomonas abietis</name>
    <dbReference type="NCBI Taxonomy" id="3012344"/>
    <lineage>
        <taxon>Bacteria</taxon>
        <taxon>Pseudomonadati</taxon>
        <taxon>Pseudomonadota</taxon>
        <taxon>Alphaproteobacteria</taxon>
        <taxon>Sphingomonadales</taxon>
        <taxon>Sphingomonadaceae</taxon>
        <taxon>Sphingomonas</taxon>
    </lineage>
</organism>
<dbReference type="PANTHER" id="PTHR47234:SF2">
    <property type="entry name" value="TONB-DEPENDENT RECEPTOR"/>
    <property type="match status" value="1"/>
</dbReference>
<keyword evidence="5 9" id="KW-0798">TonB box</keyword>
<dbReference type="InterPro" id="IPR012910">
    <property type="entry name" value="Plug_dom"/>
</dbReference>
<evidence type="ECO:0000256" key="9">
    <source>
        <dbReference type="RuleBase" id="RU003357"/>
    </source>
</evidence>
<comment type="similarity">
    <text evidence="8 9">Belongs to the TonB-dependent receptor family.</text>
</comment>
<name>A0ABY7NLV2_9SPHN</name>
<keyword evidence="7 8" id="KW-0998">Cell outer membrane</keyword>
<feature type="domain" description="TonB-dependent receptor-like beta-barrel" evidence="11">
    <location>
        <begin position="375"/>
        <end position="862"/>
    </location>
</feature>
<dbReference type="InterPro" id="IPR039426">
    <property type="entry name" value="TonB-dep_rcpt-like"/>
</dbReference>
<evidence type="ECO:0000259" key="11">
    <source>
        <dbReference type="Pfam" id="PF00593"/>
    </source>
</evidence>
<keyword evidence="3 8" id="KW-1134">Transmembrane beta strand</keyword>
<dbReference type="PANTHER" id="PTHR47234">
    <property type="match status" value="1"/>
</dbReference>
<evidence type="ECO:0000256" key="6">
    <source>
        <dbReference type="ARBA" id="ARBA00023136"/>
    </source>
</evidence>
<dbReference type="InterPro" id="IPR037066">
    <property type="entry name" value="Plug_dom_sf"/>
</dbReference>
<feature type="domain" description="TonB-dependent receptor plug" evidence="12">
    <location>
        <begin position="83"/>
        <end position="200"/>
    </location>
</feature>
<evidence type="ECO:0000256" key="8">
    <source>
        <dbReference type="PROSITE-ProRule" id="PRU01360"/>
    </source>
</evidence>
<dbReference type="SUPFAM" id="SSF56935">
    <property type="entry name" value="Porins"/>
    <property type="match status" value="1"/>
</dbReference>
<evidence type="ECO:0000256" key="4">
    <source>
        <dbReference type="ARBA" id="ARBA00022692"/>
    </source>
</evidence>
<dbReference type="InterPro" id="IPR036942">
    <property type="entry name" value="Beta-barrel_TonB_sf"/>
</dbReference>
<dbReference type="Pfam" id="PF00593">
    <property type="entry name" value="TonB_dep_Rec_b-barrel"/>
    <property type="match status" value="1"/>
</dbReference>
<sequence length="900" mass="95226">MKTTNLIIMLMSGTALSFCAPAFAQATDAAGAAGPQTSATPAAPAALAAPAIDTHAAAPAGSGDSAIQEIVVTGSSIRGVAPTGSALTSVTHADIVATGASTTTELLRSVPQLGSFGATGNNTGGNSANIVDQPAIHGIGVGNGGGGLTLVLVDGLRLPGAGINQTAPDPSAIPPSAIERIEVVADGASSIYGSDAVAGVVNFILRKNVNGIEANGRVGFGDGYRTYNGSVLAGKTWSSGSIMFDYEYSENSELNGQERRYYHMQTPSTLCNPANVTVGGVNYALSGTGAMAGGTNTCDVNKANDLFPAQHRHQGLISLRQKIGDSITFRARSIYSRRSVDSRQAISGSNVASGGLSVTETGGPFYDYVVGLGVPAGPQAVTYNPSGDLGQTVTNRIRTETWSSNIGLDADLFSDWKGSIDFNYGRERDRIWQPGINQTLLLSLIASGQYNPYGVGPANTADLVSQVGNYRTHYYGQQTVLEGLAKVDGTLFQLPGGAVKAALGTDLRRERFGATVSVGPDGTPTQTTSVGTRKSYSFYGELFVPIFGTDNAMPGFQKLDLSVSGRYDHYDDVGGTTNPKVGLNWSPIDSLTLHGSFGKSFHAPSLADAGTAIDTRVIRFADFTGAGSSAYSIILAGGNKLQPEKATTWSLGGDLKPVFLPGFKISASYFNIDYKNVITFPGFNVVTEPNNPIYDRYRVYAPTAAEILEATAGMRHDGLSYPDVTQLPTAIYDLRRQNFARQKIDGIDFDISYAFTRAYGSFNIGAAGTWLWKFDQKINGDTVTTSRLNTNYAVNFKARAHLGWAQGPFDATAFVNYINHYRNPIDDSRVKAFTTVDFHGGWKLPLAGFARDTQLTVDVNNLFDKNPPYFYDAGNGAYGYDPTTASALGRVVSVGIRKKF</sequence>
<dbReference type="RefSeq" id="WP_270076598.1">
    <property type="nucleotide sequence ID" value="NZ_CP115174.1"/>
</dbReference>
<keyword evidence="6 8" id="KW-0472">Membrane</keyword>
<evidence type="ECO:0000256" key="5">
    <source>
        <dbReference type="ARBA" id="ARBA00023077"/>
    </source>
</evidence>
<dbReference type="InterPro" id="IPR000531">
    <property type="entry name" value="Beta-barrel_TonB"/>
</dbReference>
<dbReference type="Pfam" id="PF07715">
    <property type="entry name" value="Plug"/>
    <property type="match status" value="1"/>
</dbReference>
<evidence type="ECO:0000313" key="13">
    <source>
        <dbReference type="EMBL" id="WBO21950.1"/>
    </source>
</evidence>
<evidence type="ECO:0000259" key="12">
    <source>
        <dbReference type="Pfam" id="PF07715"/>
    </source>
</evidence>
<dbReference type="Gene3D" id="2.40.170.20">
    <property type="entry name" value="TonB-dependent receptor, beta-barrel domain"/>
    <property type="match status" value="1"/>
</dbReference>
<protein>
    <submittedName>
        <fullName evidence="13">TonB-dependent receptor</fullName>
    </submittedName>
</protein>
<evidence type="ECO:0000313" key="14">
    <source>
        <dbReference type="Proteomes" id="UP001210865"/>
    </source>
</evidence>
<dbReference type="PROSITE" id="PS52016">
    <property type="entry name" value="TONB_DEPENDENT_REC_3"/>
    <property type="match status" value="1"/>
</dbReference>
<evidence type="ECO:0000256" key="1">
    <source>
        <dbReference type="ARBA" id="ARBA00004571"/>
    </source>
</evidence>
<feature type="chain" id="PRO_5045701321" evidence="10">
    <location>
        <begin position="25"/>
        <end position="900"/>
    </location>
</feature>
<dbReference type="Proteomes" id="UP001210865">
    <property type="component" value="Chromosome"/>
</dbReference>
<evidence type="ECO:0000256" key="2">
    <source>
        <dbReference type="ARBA" id="ARBA00022448"/>
    </source>
</evidence>
<keyword evidence="13" id="KW-0675">Receptor</keyword>
<evidence type="ECO:0000256" key="3">
    <source>
        <dbReference type="ARBA" id="ARBA00022452"/>
    </source>
</evidence>
<comment type="subcellular location">
    <subcellularLocation>
        <location evidence="1 8">Cell outer membrane</location>
        <topology evidence="1 8">Multi-pass membrane protein</topology>
    </subcellularLocation>
</comment>